<proteinExistence type="predicted"/>
<dbReference type="Proteomes" id="UP000777661">
    <property type="component" value="Unassembled WGS sequence"/>
</dbReference>
<dbReference type="EMBL" id="JAHSQO010000003">
    <property type="protein sequence ID" value="MBY8916729.1"/>
    <property type="molecule type" value="Genomic_DNA"/>
</dbReference>
<dbReference type="InterPro" id="IPR045601">
    <property type="entry name" value="DUF6455"/>
</dbReference>
<organism evidence="2 3">
    <name type="scientific">Nitratireductor rhodophyticola</name>
    <dbReference type="NCBI Taxonomy" id="2854036"/>
    <lineage>
        <taxon>Bacteria</taxon>
        <taxon>Pseudomonadati</taxon>
        <taxon>Pseudomonadota</taxon>
        <taxon>Alphaproteobacteria</taxon>
        <taxon>Hyphomicrobiales</taxon>
        <taxon>Phyllobacteriaceae</taxon>
        <taxon>Nitratireductor</taxon>
    </lineage>
</organism>
<sequence length="101" mass="11000">MLMTRISKNIEARAKLMGKMMDRCDVDIQRLAAERLGLTLASAIRSCGLCRNAVSCETWLAATAGETARTPPSFCPNAKVFEAMARTVRENAHSDRPGTNA</sequence>
<protein>
    <recommendedName>
        <fullName evidence="1">DUF6455 domain-containing protein</fullName>
    </recommendedName>
</protein>
<comment type="caution">
    <text evidence="2">The sequence shown here is derived from an EMBL/GenBank/DDBJ whole genome shotgun (WGS) entry which is preliminary data.</text>
</comment>
<evidence type="ECO:0000259" key="1">
    <source>
        <dbReference type="Pfam" id="PF20056"/>
    </source>
</evidence>
<name>A0ABS7R711_9HYPH</name>
<gene>
    <name evidence="2" type="ORF">KVG22_09030</name>
</gene>
<reference evidence="2 3" key="1">
    <citation type="submission" date="2021-06" db="EMBL/GenBank/DDBJ databases">
        <title>Nitratireductor porphyridii sp. nov., isolated from a small marine red alga, Porphyridium purpureum in South Korea.</title>
        <authorList>
            <person name="Kim K.H."/>
            <person name="Kristyanto S."/>
            <person name="Jeon C.O."/>
        </authorList>
    </citation>
    <scope>NUCLEOTIDE SEQUENCE [LARGE SCALE GENOMIC DNA]</scope>
    <source>
        <strain evidence="2 3">R6</strain>
    </source>
</reference>
<feature type="domain" description="DUF6455" evidence="1">
    <location>
        <begin position="7"/>
        <end position="86"/>
    </location>
</feature>
<dbReference type="Pfam" id="PF20056">
    <property type="entry name" value="DUF6455"/>
    <property type="match status" value="1"/>
</dbReference>
<accession>A0ABS7R711</accession>
<keyword evidence="3" id="KW-1185">Reference proteome</keyword>
<evidence type="ECO:0000313" key="2">
    <source>
        <dbReference type="EMBL" id="MBY8916729.1"/>
    </source>
</evidence>
<evidence type="ECO:0000313" key="3">
    <source>
        <dbReference type="Proteomes" id="UP000777661"/>
    </source>
</evidence>